<evidence type="ECO:0000313" key="1">
    <source>
        <dbReference type="EMBL" id="SNU08715.1"/>
    </source>
</evidence>
<reference evidence="1 2" key="1">
    <citation type="submission" date="2017-07" db="EMBL/GenBank/DDBJ databases">
        <authorList>
            <person name="Sun Z.S."/>
            <person name="Albrecht U."/>
            <person name="Echele G."/>
            <person name="Lee C.C."/>
        </authorList>
    </citation>
    <scope>NUCLEOTIDE SEQUENCE [LARGE SCALE GENOMIC DNA]</scope>
    <source>
        <strain evidence="1 2">AR3</strain>
    </source>
</reference>
<dbReference type="InterPro" id="IPR006490">
    <property type="entry name" value="Maj_tail_phi13"/>
</dbReference>
<dbReference type="RefSeq" id="WP_094141002.1">
    <property type="nucleotide sequence ID" value="NZ_FZRA01000004.1"/>
</dbReference>
<dbReference type="EMBL" id="FZRA01000004">
    <property type="protein sequence ID" value="SNU08715.1"/>
    <property type="molecule type" value="Genomic_DNA"/>
</dbReference>
<dbReference type="Proteomes" id="UP000214649">
    <property type="component" value="Unassembled WGS sequence"/>
</dbReference>
<evidence type="ECO:0000313" key="2">
    <source>
        <dbReference type="Proteomes" id="UP000214649"/>
    </source>
</evidence>
<dbReference type="Pfam" id="PF04630">
    <property type="entry name" value="Phage_TTP_1"/>
    <property type="match status" value="1"/>
</dbReference>
<dbReference type="AlphaFoldDB" id="A0A239REZ5"/>
<proteinExistence type="predicted"/>
<sequence length="204" mass="21886">MAIVGLKMVKLALVDPTTQLLLKGEEGLSETGIMEVDESMLGTKTANITNIEGSLTKYPGNNAVQDVSVGPGSPQVAFDFNNLPFEKKQLMLGFKADGKGGFVKMAKKPHVAVLIESETLDRANSVYFGFGNGVMQEPSQNVGTDTDTAETRQSDNMTYSALATKAFGNEPYKPYYSGAKGFDEANMLKEVFGGYVQATTQTGE</sequence>
<dbReference type="NCBIfam" id="TIGR01603">
    <property type="entry name" value="maj_tail_phi13"/>
    <property type="match status" value="1"/>
</dbReference>
<name>A0A239REZ5_STREI</name>
<organism evidence="1 2">
    <name type="scientific">Streptococcus equinus</name>
    <name type="common">Streptococcus bovis</name>
    <dbReference type="NCBI Taxonomy" id="1335"/>
    <lineage>
        <taxon>Bacteria</taxon>
        <taxon>Bacillati</taxon>
        <taxon>Bacillota</taxon>
        <taxon>Bacilli</taxon>
        <taxon>Lactobacillales</taxon>
        <taxon>Streptococcaceae</taxon>
        <taxon>Streptococcus</taxon>
    </lineage>
</organism>
<accession>A0A239REZ5</accession>
<protein>
    <submittedName>
        <fullName evidence="1">Phage major tail protein, phi13 family</fullName>
    </submittedName>
</protein>
<dbReference type="InterPro" id="IPR006724">
    <property type="entry name" value="Phage_TTP"/>
</dbReference>
<gene>
    <name evidence="1" type="ORF">SAMN05216470_1408</name>
</gene>